<keyword evidence="5" id="KW-1185">Reference proteome</keyword>
<dbReference type="PANTHER" id="PTHR45644:SF73">
    <property type="entry name" value="AAA-TYPE ATPASE FAMILY PROTEIN"/>
    <property type="match status" value="1"/>
</dbReference>
<keyword evidence="1" id="KW-0547">Nucleotide-binding</keyword>
<protein>
    <submittedName>
        <fullName evidence="4">Translocase of chloroplast, chloroplastic</fullName>
    </submittedName>
</protein>
<evidence type="ECO:0000313" key="4">
    <source>
        <dbReference type="EMBL" id="KAK4407023.1"/>
    </source>
</evidence>
<dbReference type="AlphaFoldDB" id="A0AAE1X8X6"/>
<reference evidence="4" key="1">
    <citation type="submission" date="2020-06" db="EMBL/GenBank/DDBJ databases">
        <authorList>
            <person name="Li T."/>
            <person name="Hu X."/>
            <person name="Zhang T."/>
            <person name="Song X."/>
            <person name="Zhang H."/>
            <person name="Dai N."/>
            <person name="Sheng W."/>
            <person name="Hou X."/>
            <person name="Wei L."/>
        </authorList>
    </citation>
    <scope>NUCLEOTIDE SEQUENCE</scope>
    <source>
        <strain evidence="4">K16</strain>
        <tissue evidence="4">Leaf</tissue>
    </source>
</reference>
<evidence type="ECO:0000256" key="1">
    <source>
        <dbReference type="ARBA" id="ARBA00022741"/>
    </source>
</evidence>
<dbReference type="EMBL" id="JACGWL010000002">
    <property type="protein sequence ID" value="KAK4407023.1"/>
    <property type="molecule type" value="Genomic_DNA"/>
</dbReference>
<dbReference type="Proteomes" id="UP001289374">
    <property type="component" value="Unassembled WGS sequence"/>
</dbReference>
<reference evidence="4" key="2">
    <citation type="journal article" date="2024" name="Plant">
        <title>Genomic evolution and insights into agronomic trait innovations of Sesamum species.</title>
        <authorList>
            <person name="Miao H."/>
            <person name="Wang L."/>
            <person name="Qu L."/>
            <person name="Liu H."/>
            <person name="Sun Y."/>
            <person name="Le M."/>
            <person name="Wang Q."/>
            <person name="Wei S."/>
            <person name="Zheng Y."/>
            <person name="Lin W."/>
            <person name="Duan Y."/>
            <person name="Cao H."/>
            <person name="Xiong S."/>
            <person name="Wang X."/>
            <person name="Wei L."/>
            <person name="Li C."/>
            <person name="Ma Q."/>
            <person name="Ju M."/>
            <person name="Zhao R."/>
            <person name="Li G."/>
            <person name="Mu C."/>
            <person name="Tian Q."/>
            <person name="Mei H."/>
            <person name="Zhang T."/>
            <person name="Gao T."/>
            <person name="Zhang H."/>
        </authorList>
    </citation>
    <scope>NUCLEOTIDE SEQUENCE</scope>
    <source>
        <strain evidence="4">K16</strain>
    </source>
</reference>
<dbReference type="GO" id="GO:0005524">
    <property type="term" value="F:ATP binding"/>
    <property type="evidence" value="ECO:0007669"/>
    <property type="project" value="UniProtKB-KW"/>
</dbReference>
<dbReference type="PANTHER" id="PTHR45644">
    <property type="entry name" value="AAA ATPASE, PUTATIVE (AFU_ORTHOLOGUE AFUA_2G12920)-RELATED-RELATED"/>
    <property type="match status" value="1"/>
</dbReference>
<organism evidence="4 5">
    <name type="scientific">Sesamum angolense</name>
    <dbReference type="NCBI Taxonomy" id="2727404"/>
    <lineage>
        <taxon>Eukaryota</taxon>
        <taxon>Viridiplantae</taxon>
        <taxon>Streptophyta</taxon>
        <taxon>Embryophyta</taxon>
        <taxon>Tracheophyta</taxon>
        <taxon>Spermatophyta</taxon>
        <taxon>Magnoliopsida</taxon>
        <taxon>eudicotyledons</taxon>
        <taxon>Gunneridae</taxon>
        <taxon>Pentapetalae</taxon>
        <taxon>asterids</taxon>
        <taxon>lamiids</taxon>
        <taxon>Lamiales</taxon>
        <taxon>Pedaliaceae</taxon>
        <taxon>Sesamum</taxon>
    </lineage>
</organism>
<evidence type="ECO:0000313" key="5">
    <source>
        <dbReference type="Proteomes" id="UP001289374"/>
    </source>
</evidence>
<feature type="region of interest" description="Disordered" evidence="3">
    <location>
        <begin position="844"/>
        <end position="864"/>
    </location>
</feature>
<dbReference type="InterPro" id="IPR047008">
    <property type="entry name" value="XRN1_SH3_sf"/>
</dbReference>
<name>A0AAE1X8X6_9LAMI</name>
<gene>
    <name evidence="4" type="ORF">Sango_0283300</name>
</gene>
<proteinExistence type="predicted"/>
<feature type="region of interest" description="Disordered" evidence="3">
    <location>
        <begin position="566"/>
        <end position="585"/>
    </location>
</feature>
<keyword evidence="2" id="KW-0067">ATP-binding</keyword>
<feature type="compositionally biased region" description="Basic and acidic residues" evidence="3">
    <location>
        <begin position="848"/>
        <end position="858"/>
    </location>
</feature>
<comment type="caution">
    <text evidence="4">The sequence shown here is derived from an EMBL/GenBank/DDBJ whole genome shotgun (WGS) entry which is preliminary data.</text>
</comment>
<sequence length="1139" mass="127112">MNFGRSGAVTAKELVAGSADLTNDSGEKQSDCGAEVVPEMVSPGTQRLCQCFGSLAIGVGCLQSEIANWACLCAVQRVMLFRHIKPQEVLLLQSRAHQKLPSDQGSENVDSDIDLDDLSDSDQVEEDEYDQLPLFRPLNETQLAKLSREQRKASFEEYDYRVKLLQKEQWREELRRWREIKKKGKDVATDYGFTEDDADSGAAAPVAVLMNFIQLRRRLYHVMRILFFWPRKVGYHVDDEVEDPLFNDGDETNLYARIASATHTLSNERIVYLPTVASVSDSDEEIFSDDERHILRNLDDDDDLPEALDTGVPCCSDDEENPQSLKSMIPRRTMVDQFHEAFGTVSAVDERPHLAFLDHSGSGIKLIVCSCTPVGEGKEHNDFANVLVLLQLVLVASSLKLLIVVFCAQYQEVAQLLIPYHNKAVQLWQTSGSAFVAGGHIFGRTFSAEHNNIAHDMVLLHLALASCLQSGIANCDLFSTIPTVDLLCALGVPTVMTLKPSAVMNSLRKLDDDDDDLPEALDTGRFPVSMTTRRILNFMKLLGQYLQLVRGPTWLSPSSVEADITGGSNMSSQVQPKQEASTASSKNYAFKKGDRVKYVVLYHQGFLLLKLRGKVVLAFEENGSSKIGVRFDRAIPEGNDLGGLCEEDHVFFCAADLLRLDSSALMTLKSSPLMNSSRHRECLVGNPEAYAAFKIKLETLPENVVVIASHTQTDSRKEKSHPGGLLFTKFGSNQTALLDLAFPLHDRSKETPKTMKQLSRLFQTKLTIQIPQDEAVLVDWKQKLDRDTETLKSQSNIGSIRSVLKRLLAGVYAITLCLPPEHHPRSGNTLFEVKVNLCRNSLGNNKRQRAETTKDERMTSSNSNNDIETLAINGLFEERSDLPLESPEPVEFFSINHCFFPSSALKLDDDDDLPGALVTGRFPVSVTTRYLLVSAIGERPHLAFLDHSGRITRGLEKKLDRNAGTVKSQSHIGSMCSVLKRLLAEVYAITLCIPPELHPRSGNTLFEVKIIGIAKHKYDLKVHSMFEFPDWFQERSDLPLESPEPIKGRERRVQMVLKRNKSSFGCRKLDDDDDLPEALDTGRFPVSVTTRYLLVSAIDESPLLAFLDHSGRKEVQVKGKDEIILVCFPGPTLTNSAFQ</sequence>
<dbReference type="Gene3D" id="2.30.30.750">
    <property type="match status" value="1"/>
</dbReference>
<evidence type="ECO:0000256" key="3">
    <source>
        <dbReference type="SAM" id="MobiDB-lite"/>
    </source>
</evidence>
<dbReference type="GO" id="GO:0005741">
    <property type="term" value="C:mitochondrial outer membrane"/>
    <property type="evidence" value="ECO:0007669"/>
    <property type="project" value="TreeGrafter"/>
</dbReference>
<dbReference type="InterPro" id="IPR051701">
    <property type="entry name" value="Mito_OM_Translocase_MSP1"/>
</dbReference>
<accession>A0AAE1X8X6</accession>
<evidence type="ECO:0000256" key="2">
    <source>
        <dbReference type="ARBA" id="ARBA00022840"/>
    </source>
</evidence>